<dbReference type="GeneID" id="3702021"/>
<gene>
    <name evidence="4" type="ordered locus">NP_4286A</name>
</gene>
<evidence type="ECO:0000256" key="1">
    <source>
        <dbReference type="ARBA" id="ARBA00023015"/>
    </source>
</evidence>
<dbReference type="Pfam" id="PF04967">
    <property type="entry name" value="HTH_10"/>
    <property type="match status" value="1"/>
</dbReference>
<accession>A0A1U7EYB9</accession>
<keyword evidence="2" id="KW-0804">Transcription</keyword>
<feature type="domain" description="HTH bat-type" evidence="3">
    <location>
        <begin position="150"/>
        <end position="202"/>
    </location>
</feature>
<dbReference type="EMBL" id="CR936257">
    <property type="protein sequence ID" value="CAI50234.1"/>
    <property type="molecule type" value="Genomic_DNA"/>
</dbReference>
<dbReference type="HOGENOM" id="CLU_101251_0_0_2"/>
<dbReference type="InterPro" id="IPR007050">
    <property type="entry name" value="HTH_bacterioopsin"/>
</dbReference>
<dbReference type="Gene3D" id="1.10.10.10">
    <property type="entry name" value="Winged helix-like DNA-binding domain superfamily/Winged helix DNA-binding domain"/>
    <property type="match status" value="1"/>
</dbReference>
<evidence type="ECO:0000256" key="2">
    <source>
        <dbReference type="ARBA" id="ARBA00023163"/>
    </source>
</evidence>
<dbReference type="KEGG" id="nph:NP_4286A"/>
<dbReference type="OrthoDB" id="51502at2157"/>
<dbReference type="RefSeq" id="WP_011323850.1">
    <property type="nucleotide sequence ID" value="NC_007426.1"/>
</dbReference>
<dbReference type="PANTHER" id="PTHR34236:SF1">
    <property type="entry name" value="DIMETHYL SULFOXIDE REDUCTASE TRANSCRIPTIONAL ACTIVATOR"/>
    <property type="match status" value="1"/>
</dbReference>
<dbReference type="STRING" id="348780.NP_4286A"/>
<dbReference type="EnsemblBacteria" id="CAI50234">
    <property type="protein sequence ID" value="CAI50234"/>
    <property type="gene ID" value="NP_4286A"/>
</dbReference>
<reference evidence="4 5" key="1">
    <citation type="journal article" date="2005" name="Genome Res.">
        <title>Living with two extremes: conclusions from the genome sequence of Natronomonas pharaonis.</title>
        <authorList>
            <person name="Falb M."/>
            <person name="Pfeiffer F."/>
            <person name="Palm P."/>
            <person name="Rodewald K."/>
            <person name="Hickmann V."/>
            <person name="Tittor J."/>
            <person name="Oesterhelt D."/>
        </authorList>
    </citation>
    <scope>NUCLEOTIDE SEQUENCE [LARGE SCALE GENOMIC DNA]</scope>
    <source>
        <strain evidence="5">ATCC 35678 / DSM 2160 / CIP 103997 / JCM 8858 / NBRC 14720 / NCIMB 2260 / Gabara</strain>
    </source>
</reference>
<keyword evidence="5" id="KW-1185">Reference proteome</keyword>
<dbReference type="AlphaFoldDB" id="A0A1U7EYB9"/>
<dbReference type="Proteomes" id="UP000002698">
    <property type="component" value="Chromosome"/>
</dbReference>
<sequence>MPRATLTLTIPEAIWMGELSRTYPETRLRVLSAVKNDEGGVALVELTSPHEEAVISAAREYDSVAAVEVLNDEAEGLLLQLETTMPLLLEPLQRSGVPLEMPFNVQDGEVVWEVTTSRERLSMLGDQLESLGISFTVESIYQQVESEQLLTDHQWDVLSAAVECGYYDTPRSCTQEELADELGIAKSTCSETLHRAEEQIIKRFLSNHEDKSSVAPTP</sequence>
<protein>
    <submittedName>
        <fullName evidence="4">HTH-10 family transcription regulator</fullName>
    </submittedName>
</protein>
<proteinExistence type="predicted"/>
<evidence type="ECO:0000313" key="5">
    <source>
        <dbReference type="Proteomes" id="UP000002698"/>
    </source>
</evidence>
<evidence type="ECO:0000259" key="3">
    <source>
        <dbReference type="Pfam" id="PF04967"/>
    </source>
</evidence>
<dbReference type="InterPro" id="IPR036388">
    <property type="entry name" value="WH-like_DNA-bd_sf"/>
</dbReference>
<organism evidence="4 5">
    <name type="scientific">Natronomonas pharaonis (strain ATCC 35678 / DSM 2160 / CIP 103997 / JCM 8858 / NBRC 14720 / NCIMB 2260 / Gabara)</name>
    <name type="common">Halobacterium pharaonis</name>
    <dbReference type="NCBI Taxonomy" id="348780"/>
    <lineage>
        <taxon>Archaea</taxon>
        <taxon>Methanobacteriati</taxon>
        <taxon>Methanobacteriota</taxon>
        <taxon>Stenosarchaea group</taxon>
        <taxon>Halobacteria</taxon>
        <taxon>Halobacteriales</taxon>
        <taxon>Natronomonadaceae</taxon>
        <taxon>Natronomonas</taxon>
    </lineage>
</organism>
<keyword evidence="1" id="KW-0805">Transcription regulation</keyword>
<name>A0A1U7EYB9_NATPD</name>
<dbReference type="eggNOG" id="arCOG02272">
    <property type="taxonomic scope" value="Archaea"/>
</dbReference>
<evidence type="ECO:0000313" key="4">
    <source>
        <dbReference type="EMBL" id="CAI50234.1"/>
    </source>
</evidence>
<dbReference type="PANTHER" id="PTHR34236">
    <property type="entry name" value="DIMETHYL SULFOXIDE REDUCTASE TRANSCRIPTIONAL ACTIVATOR"/>
    <property type="match status" value="1"/>
</dbReference>